<name>A0A183A8G0_9TREM</name>
<proteinExistence type="predicted"/>
<keyword evidence="3" id="KW-1185">Reference proteome</keyword>
<evidence type="ECO:0000256" key="1">
    <source>
        <dbReference type="SAM" id="Phobius"/>
    </source>
</evidence>
<evidence type="ECO:0000313" key="2">
    <source>
        <dbReference type="EMBL" id="VDP68873.1"/>
    </source>
</evidence>
<dbReference type="Proteomes" id="UP000272942">
    <property type="component" value="Unassembled WGS sequence"/>
</dbReference>
<organism evidence="4">
    <name type="scientific">Echinostoma caproni</name>
    <dbReference type="NCBI Taxonomy" id="27848"/>
    <lineage>
        <taxon>Eukaryota</taxon>
        <taxon>Metazoa</taxon>
        <taxon>Spiralia</taxon>
        <taxon>Lophotrochozoa</taxon>
        <taxon>Platyhelminthes</taxon>
        <taxon>Trematoda</taxon>
        <taxon>Digenea</taxon>
        <taxon>Plagiorchiida</taxon>
        <taxon>Echinostomata</taxon>
        <taxon>Echinostomatoidea</taxon>
        <taxon>Echinostomatidae</taxon>
        <taxon>Echinostoma</taxon>
    </lineage>
</organism>
<dbReference type="AlphaFoldDB" id="A0A183A8G0"/>
<feature type="transmembrane region" description="Helical" evidence="1">
    <location>
        <begin position="21"/>
        <end position="43"/>
    </location>
</feature>
<accession>A0A183A8G0</accession>
<sequence length="181" mass="20141">MAEIPLWVLIKEQEKNWRGTLLAVFTIGLISGLIIIAALFVTYHSFVYANPNGSWSRLDLPRGTSVRTFADALQLARPMNLDLADIPQITGLWPNSKQTAWLIQFDEKRIGLQDSGFHYLVVLADNTRISVNPKGSDNQSALVHCAAWNAKEYSLVGALHPEISPYFNSPHLFPQITPGLS</sequence>
<evidence type="ECO:0000313" key="4">
    <source>
        <dbReference type="WBParaSite" id="ECPE_0000324801-mRNA-1"/>
    </source>
</evidence>
<reference evidence="2 3" key="2">
    <citation type="submission" date="2018-11" db="EMBL/GenBank/DDBJ databases">
        <authorList>
            <consortium name="Pathogen Informatics"/>
        </authorList>
    </citation>
    <scope>NUCLEOTIDE SEQUENCE [LARGE SCALE GENOMIC DNA]</scope>
    <source>
        <strain evidence="2 3">Egypt</strain>
    </source>
</reference>
<reference evidence="4" key="1">
    <citation type="submission" date="2016-06" db="UniProtKB">
        <authorList>
            <consortium name="WormBaseParasite"/>
        </authorList>
    </citation>
    <scope>IDENTIFICATION</scope>
</reference>
<keyword evidence="1" id="KW-0812">Transmembrane</keyword>
<gene>
    <name evidence="2" type="ORF">ECPE_LOCUS3245</name>
</gene>
<dbReference type="OrthoDB" id="10368835at2759"/>
<dbReference type="EMBL" id="UZAN01040217">
    <property type="protein sequence ID" value="VDP68873.1"/>
    <property type="molecule type" value="Genomic_DNA"/>
</dbReference>
<keyword evidence="1" id="KW-0472">Membrane</keyword>
<dbReference type="WBParaSite" id="ECPE_0000324801-mRNA-1">
    <property type="protein sequence ID" value="ECPE_0000324801-mRNA-1"/>
    <property type="gene ID" value="ECPE_0000324801"/>
</dbReference>
<keyword evidence="1" id="KW-1133">Transmembrane helix</keyword>
<protein>
    <submittedName>
        <fullName evidence="4">Peptidase_C39_2 domain-containing protein</fullName>
    </submittedName>
</protein>
<evidence type="ECO:0000313" key="3">
    <source>
        <dbReference type="Proteomes" id="UP000272942"/>
    </source>
</evidence>